<feature type="region of interest" description="Disordered" evidence="1">
    <location>
        <begin position="63"/>
        <end position="92"/>
    </location>
</feature>
<keyword evidence="4" id="KW-1185">Reference proteome</keyword>
<name>A0A1V4I2T1_NITVU</name>
<dbReference type="STRING" id="29421.B2M20_03070"/>
<protein>
    <recommendedName>
        <fullName evidence="2">Winged helix domain-containing protein</fullName>
    </recommendedName>
</protein>
<organism evidence="3 4">
    <name type="scientific">Nitrobacter vulgaris</name>
    <dbReference type="NCBI Taxonomy" id="29421"/>
    <lineage>
        <taxon>Bacteria</taxon>
        <taxon>Pseudomonadati</taxon>
        <taxon>Pseudomonadota</taxon>
        <taxon>Alphaproteobacteria</taxon>
        <taxon>Hyphomicrobiales</taxon>
        <taxon>Nitrobacteraceae</taxon>
        <taxon>Nitrobacter</taxon>
    </lineage>
</organism>
<accession>A0A1V4I2T1</accession>
<evidence type="ECO:0000259" key="2">
    <source>
        <dbReference type="Pfam" id="PF22324"/>
    </source>
</evidence>
<dbReference type="InterPro" id="IPR054382">
    <property type="entry name" value="wHTH_alphaproteobact"/>
</dbReference>
<dbReference type="Pfam" id="PF22324">
    <property type="entry name" value="HTH_91"/>
    <property type="match status" value="1"/>
</dbReference>
<dbReference type="Proteomes" id="UP000189940">
    <property type="component" value="Unassembled WGS sequence"/>
</dbReference>
<dbReference type="OrthoDB" id="7211172at2"/>
<gene>
    <name evidence="3" type="ORF">B2M20_03070</name>
</gene>
<sequence>MSNKITIRLPDGRRQTFEGREAWTLRHLVNAGPAGITTLEQPAPRWSHYVFKLRRAGLIISTDRESHSGPYPGSHGRYRLETPVTIVSEDAA</sequence>
<comment type="caution">
    <text evidence="3">The sequence shown here is derived from an EMBL/GenBank/DDBJ whole genome shotgun (WGS) entry which is preliminary data.</text>
</comment>
<evidence type="ECO:0000313" key="4">
    <source>
        <dbReference type="Proteomes" id="UP000189940"/>
    </source>
</evidence>
<dbReference type="RefSeq" id="WP_079445636.1">
    <property type="nucleotide sequence ID" value="NZ_MWPQ01000009.1"/>
</dbReference>
<dbReference type="EMBL" id="MWPQ01000009">
    <property type="protein sequence ID" value="OPH84132.1"/>
    <property type="molecule type" value="Genomic_DNA"/>
</dbReference>
<proteinExistence type="predicted"/>
<evidence type="ECO:0000256" key="1">
    <source>
        <dbReference type="SAM" id="MobiDB-lite"/>
    </source>
</evidence>
<reference evidence="3 4" key="1">
    <citation type="submission" date="2017-02" db="EMBL/GenBank/DDBJ databases">
        <title>Genome sequence of the nitrite-oxidizing bacterium Nitrobacter vulgaris strain Ab1.</title>
        <authorList>
            <person name="Mellbye B.L."/>
            <person name="Davis E.W."/>
            <person name="Spieck E."/>
            <person name="Chang J.H."/>
            <person name="Bottomley P.J."/>
            <person name="Sayavedra-Soto L.A."/>
        </authorList>
    </citation>
    <scope>NUCLEOTIDE SEQUENCE [LARGE SCALE GENOMIC DNA]</scope>
    <source>
        <strain evidence="3 4">Ab1</strain>
    </source>
</reference>
<evidence type="ECO:0000313" key="3">
    <source>
        <dbReference type="EMBL" id="OPH84132.1"/>
    </source>
</evidence>
<feature type="domain" description="Winged helix" evidence="2">
    <location>
        <begin position="16"/>
        <end position="89"/>
    </location>
</feature>
<dbReference type="AlphaFoldDB" id="A0A1V4I2T1"/>